<dbReference type="RefSeq" id="WP_244639240.1">
    <property type="nucleotide sequence ID" value="NZ_BMIQ01000001.1"/>
</dbReference>
<evidence type="ECO:0000256" key="1">
    <source>
        <dbReference type="SAM" id="Phobius"/>
    </source>
</evidence>
<reference evidence="2" key="1">
    <citation type="journal article" date="2014" name="Int. J. Syst. Evol. Microbiol.">
        <title>Complete genome sequence of Corynebacterium casei LMG S-19264T (=DSM 44701T), isolated from a smear-ripened cheese.</title>
        <authorList>
            <consortium name="US DOE Joint Genome Institute (JGI-PGF)"/>
            <person name="Walter F."/>
            <person name="Albersmeier A."/>
            <person name="Kalinowski J."/>
            <person name="Ruckert C."/>
        </authorList>
    </citation>
    <scope>NUCLEOTIDE SEQUENCE</scope>
    <source>
        <strain evidence="2">CGMCC 1.15367</strain>
    </source>
</reference>
<dbReference type="Proteomes" id="UP000644699">
    <property type="component" value="Unassembled WGS sequence"/>
</dbReference>
<keyword evidence="1" id="KW-0472">Membrane</keyword>
<sequence>MLKWASLFLGIAIGVAIFLGFKWHAYVTRGPSPYDELGIELNGLVPQSLGDWGCARLAERFAQAVPPQGCAGPDGRWRVPGAERP</sequence>
<protein>
    <submittedName>
        <fullName evidence="2">Uncharacterized protein</fullName>
    </submittedName>
</protein>
<proteinExistence type="predicted"/>
<gene>
    <name evidence="2" type="ORF">GCM10011390_00580</name>
</gene>
<evidence type="ECO:0000313" key="2">
    <source>
        <dbReference type="EMBL" id="GGD85918.1"/>
    </source>
</evidence>
<reference evidence="2" key="2">
    <citation type="submission" date="2020-09" db="EMBL/GenBank/DDBJ databases">
        <authorList>
            <person name="Sun Q."/>
            <person name="Zhou Y."/>
        </authorList>
    </citation>
    <scope>NUCLEOTIDE SEQUENCE</scope>
    <source>
        <strain evidence="2">CGMCC 1.15367</strain>
    </source>
</reference>
<keyword evidence="3" id="KW-1185">Reference proteome</keyword>
<dbReference type="AlphaFoldDB" id="A0A916ZBB7"/>
<dbReference type="EMBL" id="BMIQ01000001">
    <property type="protein sequence ID" value="GGD85918.1"/>
    <property type="molecule type" value="Genomic_DNA"/>
</dbReference>
<name>A0A916ZBB7_9HYPH</name>
<keyword evidence="1" id="KW-1133">Transmembrane helix</keyword>
<feature type="transmembrane region" description="Helical" evidence="1">
    <location>
        <begin position="7"/>
        <end position="26"/>
    </location>
</feature>
<organism evidence="2 3">
    <name type="scientific">Aureimonas endophytica</name>
    <dbReference type="NCBI Taxonomy" id="2027858"/>
    <lineage>
        <taxon>Bacteria</taxon>
        <taxon>Pseudomonadati</taxon>
        <taxon>Pseudomonadota</taxon>
        <taxon>Alphaproteobacteria</taxon>
        <taxon>Hyphomicrobiales</taxon>
        <taxon>Aurantimonadaceae</taxon>
        <taxon>Aureimonas</taxon>
    </lineage>
</organism>
<accession>A0A916ZBB7</accession>
<comment type="caution">
    <text evidence="2">The sequence shown here is derived from an EMBL/GenBank/DDBJ whole genome shotgun (WGS) entry which is preliminary data.</text>
</comment>
<keyword evidence="1" id="KW-0812">Transmembrane</keyword>
<evidence type="ECO:0000313" key="3">
    <source>
        <dbReference type="Proteomes" id="UP000644699"/>
    </source>
</evidence>